<dbReference type="EMBL" id="BSEH01001530">
    <property type="protein sequence ID" value="GLJ59798.1"/>
    <property type="molecule type" value="Genomic_DNA"/>
</dbReference>
<evidence type="ECO:0000256" key="1">
    <source>
        <dbReference type="SAM" id="MobiDB-lite"/>
    </source>
</evidence>
<evidence type="ECO:0000313" key="2">
    <source>
        <dbReference type="EMBL" id="GLJ59798.1"/>
    </source>
</evidence>
<name>A0AAD3RSD5_CRYJA</name>
<dbReference type="AlphaFoldDB" id="A0AAD3RSD5"/>
<comment type="caution">
    <text evidence="2">The sequence shown here is derived from an EMBL/GenBank/DDBJ whole genome shotgun (WGS) entry which is preliminary data.</text>
</comment>
<feature type="compositionally biased region" description="Basic and acidic residues" evidence="1">
    <location>
        <begin position="19"/>
        <end position="33"/>
    </location>
</feature>
<sequence length="157" mass="16890">MGKQEVGIPTLVSTGCTNDRAHDGKKRREEPHPDVSIPRLLSFGAEAEPLLLMPGGKDGEETGYPLNQRIAWEGCTGPIEREEAVGSINTHLLSSIYWVGRREKTSIPAVMSGPSEGGGTIESSGALLRIQAYRRDLLQGSRVGGFQSWGSRVGGFN</sequence>
<keyword evidence="3" id="KW-1185">Reference proteome</keyword>
<dbReference type="PROSITE" id="PS51257">
    <property type="entry name" value="PROKAR_LIPOPROTEIN"/>
    <property type="match status" value="1"/>
</dbReference>
<feature type="region of interest" description="Disordered" evidence="1">
    <location>
        <begin position="1"/>
        <end position="35"/>
    </location>
</feature>
<evidence type="ECO:0000313" key="3">
    <source>
        <dbReference type="Proteomes" id="UP001234787"/>
    </source>
</evidence>
<gene>
    <name evidence="2" type="ORF">SUGI_1523650</name>
</gene>
<dbReference type="Proteomes" id="UP001234787">
    <property type="component" value="Unassembled WGS sequence"/>
</dbReference>
<accession>A0AAD3RSD5</accession>
<organism evidence="2 3">
    <name type="scientific">Cryptomeria japonica</name>
    <name type="common">Japanese cedar</name>
    <name type="synonym">Cupressus japonica</name>
    <dbReference type="NCBI Taxonomy" id="3369"/>
    <lineage>
        <taxon>Eukaryota</taxon>
        <taxon>Viridiplantae</taxon>
        <taxon>Streptophyta</taxon>
        <taxon>Embryophyta</taxon>
        <taxon>Tracheophyta</taxon>
        <taxon>Spermatophyta</taxon>
        <taxon>Pinopsida</taxon>
        <taxon>Pinidae</taxon>
        <taxon>Conifers II</taxon>
        <taxon>Cupressales</taxon>
        <taxon>Cupressaceae</taxon>
        <taxon>Cryptomeria</taxon>
    </lineage>
</organism>
<protein>
    <submittedName>
        <fullName evidence="2">Uncharacterized protein</fullName>
    </submittedName>
</protein>
<reference evidence="2" key="1">
    <citation type="submission" date="2022-12" db="EMBL/GenBank/DDBJ databases">
        <title>Chromosome-Level Genome Assembly of Japanese Cedar (Cryptomeriajaponica D. Don).</title>
        <authorList>
            <person name="Fujino T."/>
            <person name="Yamaguchi K."/>
            <person name="Yokoyama T."/>
            <person name="Hamanaka T."/>
            <person name="Harazono Y."/>
            <person name="Kamada H."/>
            <person name="Kobayashi W."/>
            <person name="Ujino-Ihara T."/>
            <person name="Uchiyama K."/>
            <person name="Matsumoto A."/>
            <person name="Izuno A."/>
            <person name="Tsumura Y."/>
            <person name="Toyoda A."/>
            <person name="Shigenobu S."/>
            <person name="Moriguchi Y."/>
            <person name="Ueno S."/>
            <person name="Kasahara M."/>
        </authorList>
    </citation>
    <scope>NUCLEOTIDE SEQUENCE</scope>
</reference>
<proteinExistence type="predicted"/>